<name>A0A256G5U5_9HYPH</name>
<gene>
    <name evidence="1" type="ORF">CEV31_0390</name>
</gene>
<evidence type="ECO:0000313" key="1">
    <source>
        <dbReference type="EMBL" id="OYR22031.1"/>
    </source>
</evidence>
<evidence type="ECO:0000313" key="2">
    <source>
        <dbReference type="Proteomes" id="UP000215590"/>
    </source>
</evidence>
<dbReference type="EMBL" id="NNRJ01000009">
    <property type="protein sequence ID" value="OYR22031.1"/>
    <property type="molecule type" value="Genomic_DNA"/>
</dbReference>
<protein>
    <submittedName>
        <fullName evidence="1">Uncharacterized protein</fullName>
    </submittedName>
</protein>
<sequence>MQAALTAPIAQAFPFLPVEFFKRFGLPERFFIHAGAYRVFAAKVRSGFESHNA</sequence>
<dbReference type="AlphaFoldDB" id="A0A256G5U5"/>
<proteinExistence type="predicted"/>
<organism evidence="1 2">
    <name type="scientific">Brucella thiophenivorans</name>
    <dbReference type="NCBI Taxonomy" id="571255"/>
    <lineage>
        <taxon>Bacteria</taxon>
        <taxon>Pseudomonadati</taxon>
        <taxon>Pseudomonadota</taxon>
        <taxon>Alphaproteobacteria</taxon>
        <taxon>Hyphomicrobiales</taxon>
        <taxon>Brucellaceae</taxon>
        <taxon>Brucella/Ochrobactrum group</taxon>
        <taxon>Brucella</taxon>
    </lineage>
</organism>
<keyword evidence="2" id="KW-1185">Reference proteome</keyword>
<comment type="caution">
    <text evidence="1">The sequence shown here is derived from an EMBL/GenBank/DDBJ whole genome shotgun (WGS) entry which is preliminary data.</text>
</comment>
<reference evidence="1 2" key="1">
    <citation type="submission" date="2017-07" db="EMBL/GenBank/DDBJ databases">
        <title>Phylogenetic study on the rhizospheric bacterium Ochrobactrum sp. A44.</title>
        <authorList>
            <person name="Krzyzanowska D.M."/>
            <person name="Ossowicki A."/>
            <person name="Rajewska M."/>
            <person name="Maciag T."/>
            <person name="Kaczynski Z."/>
            <person name="Czerwicka M."/>
            <person name="Jafra S."/>
        </authorList>
    </citation>
    <scope>NUCLEOTIDE SEQUENCE [LARGE SCALE GENOMIC DNA]</scope>
    <source>
        <strain evidence="1 2">DSM 7216</strain>
    </source>
</reference>
<dbReference type="Proteomes" id="UP000215590">
    <property type="component" value="Unassembled WGS sequence"/>
</dbReference>
<accession>A0A256G5U5</accession>